<dbReference type="Gene3D" id="3.40.630.30">
    <property type="match status" value="1"/>
</dbReference>
<dbReference type="InterPro" id="IPR052523">
    <property type="entry name" value="Trichothecene_AcTrans"/>
</dbReference>
<reference evidence="2" key="1">
    <citation type="journal article" date="2020" name="J. Eukaryot. Microbiol.">
        <title>De novo Sequencing, Assembly and Annotation of the Transcriptome for the Free-Living Testate Amoeba Arcella intermedia.</title>
        <authorList>
            <person name="Ribeiro G.M."/>
            <person name="Porfirio-Sousa A.L."/>
            <person name="Maurer-Alcala X.X."/>
            <person name="Katz L.A."/>
            <person name="Lahr D.J.G."/>
        </authorList>
    </citation>
    <scope>NUCLEOTIDE SEQUENCE</scope>
</reference>
<dbReference type="PANTHER" id="PTHR42791:SF1">
    <property type="entry name" value="N-ACETYLTRANSFERASE DOMAIN-CONTAINING PROTEIN"/>
    <property type="match status" value="1"/>
</dbReference>
<dbReference type="PROSITE" id="PS51186">
    <property type="entry name" value="GNAT"/>
    <property type="match status" value="1"/>
</dbReference>
<name>A0A6B2LIY5_9EUKA</name>
<dbReference type="GO" id="GO:0016747">
    <property type="term" value="F:acyltransferase activity, transferring groups other than amino-acyl groups"/>
    <property type="evidence" value="ECO:0007669"/>
    <property type="project" value="InterPro"/>
</dbReference>
<evidence type="ECO:0000313" key="2">
    <source>
        <dbReference type="EMBL" id="NDV36648.1"/>
    </source>
</evidence>
<organism evidence="2">
    <name type="scientific">Arcella intermedia</name>
    <dbReference type="NCBI Taxonomy" id="1963864"/>
    <lineage>
        <taxon>Eukaryota</taxon>
        <taxon>Amoebozoa</taxon>
        <taxon>Tubulinea</taxon>
        <taxon>Elardia</taxon>
        <taxon>Arcellinida</taxon>
        <taxon>Sphaerothecina</taxon>
        <taxon>Arcellidae</taxon>
        <taxon>Arcella</taxon>
    </lineage>
</organism>
<sequence>MGWYYKKCIQYSFRYGRSYNVSNSEEKVVGVIIWQHPHETNASLSRMIEVGMSDMPRVFGFEGTYKFSVSFKSVQQKRKELMKKEEHMYLFAIGVDPPYQRQGYGSALIQPLLKEADDSNLKCFLECSIAESVSFFKKWGFQVIEEVSKHHTGCLTYEMVRKPKSEQ</sequence>
<dbReference type="InterPro" id="IPR000182">
    <property type="entry name" value="GNAT_dom"/>
</dbReference>
<dbReference type="EMBL" id="GIBP01007679">
    <property type="protein sequence ID" value="NDV36648.1"/>
    <property type="molecule type" value="Transcribed_RNA"/>
</dbReference>
<dbReference type="CDD" id="cd04301">
    <property type="entry name" value="NAT_SF"/>
    <property type="match status" value="1"/>
</dbReference>
<dbReference type="SUPFAM" id="SSF55729">
    <property type="entry name" value="Acyl-CoA N-acyltransferases (Nat)"/>
    <property type="match status" value="1"/>
</dbReference>
<dbReference type="Pfam" id="PF00583">
    <property type="entry name" value="Acetyltransf_1"/>
    <property type="match status" value="1"/>
</dbReference>
<protein>
    <recommendedName>
        <fullName evidence="1">N-acetyltransferase domain-containing protein</fullName>
    </recommendedName>
</protein>
<proteinExistence type="predicted"/>
<accession>A0A6B2LIY5</accession>
<dbReference type="InterPro" id="IPR016181">
    <property type="entry name" value="Acyl_CoA_acyltransferase"/>
</dbReference>
<dbReference type="AlphaFoldDB" id="A0A6B2LIY5"/>
<evidence type="ECO:0000259" key="1">
    <source>
        <dbReference type="PROSITE" id="PS51186"/>
    </source>
</evidence>
<feature type="domain" description="N-acetyltransferase" evidence="1">
    <location>
        <begin position="1"/>
        <end position="164"/>
    </location>
</feature>
<dbReference type="PANTHER" id="PTHR42791">
    <property type="entry name" value="GNAT FAMILY ACETYLTRANSFERASE"/>
    <property type="match status" value="1"/>
</dbReference>